<evidence type="ECO:0000313" key="2">
    <source>
        <dbReference type="EMBL" id="KID87596.1"/>
    </source>
</evidence>
<dbReference type="EMBL" id="AZNH01000015">
    <property type="protein sequence ID" value="KID87596.1"/>
    <property type="molecule type" value="Genomic_DNA"/>
</dbReference>
<feature type="compositionally biased region" description="Basic and acidic residues" evidence="1">
    <location>
        <begin position="53"/>
        <end position="81"/>
    </location>
</feature>
<feature type="region of interest" description="Disordered" evidence="1">
    <location>
        <begin position="258"/>
        <end position="282"/>
    </location>
</feature>
<name>A0A0B4HCS2_METGA</name>
<dbReference type="Proteomes" id="UP000031192">
    <property type="component" value="Unassembled WGS sequence"/>
</dbReference>
<sequence length="282" mass="31404">MRDSGGSHYGERARTGRGASSSDRPGSPPRAARRSPSTESRYRHSGSRHRHASSRDDRRRSRDRSRDRSRQHRTESARRDSEVEDLIPRYRAQKARHRDPDDERRRSRSRNDRSEITKHLGRLETVPQTRNLEGVDAGPPTSAITITIDIDQGPLVATLILVALPPHHEPPGRNARYPPDLARGPGANPRHDPGRREALAGPDLDLESTGLKTAGRHHGVYLLLEAVDTILLAAITPPLSLTTPLQLHPAARLLLATTPDLREKRPSGPLDPIEKPDIREIP</sequence>
<feature type="compositionally biased region" description="Low complexity" evidence="1">
    <location>
        <begin position="16"/>
        <end position="25"/>
    </location>
</feature>
<evidence type="ECO:0000256" key="1">
    <source>
        <dbReference type="SAM" id="MobiDB-lite"/>
    </source>
</evidence>
<feature type="region of interest" description="Disordered" evidence="1">
    <location>
        <begin position="1"/>
        <end position="138"/>
    </location>
</feature>
<feature type="compositionally biased region" description="Basic and acidic residues" evidence="1">
    <location>
        <begin position="189"/>
        <end position="198"/>
    </location>
</feature>
<gene>
    <name evidence="2" type="ORF">MGU_05245</name>
</gene>
<feature type="compositionally biased region" description="Basic and acidic residues" evidence="1">
    <location>
        <begin position="98"/>
        <end position="122"/>
    </location>
</feature>
<feature type="compositionally biased region" description="Basic and acidic residues" evidence="1">
    <location>
        <begin position="260"/>
        <end position="282"/>
    </location>
</feature>
<feature type="compositionally biased region" description="Basic and acidic residues" evidence="1">
    <location>
        <begin position="1"/>
        <end position="14"/>
    </location>
</feature>
<organism evidence="2 3">
    <name type="scientific">Metarhizium guizhouense (strain ARSEF 977)</name>
    <dbReference type="NCBI Taxonomy" id="1276136"/>
    <lineage>
        <taxon>Eukaryota</taxon>
        <taxon>Fungi</taxon>
        <taxon>Dikarya</taxon>
        <taxon>Ascomycota</taxon>
        <taxon>Pezizomycotina</taxon>
        <taxon>Sordariomycetes</taxon>
        <taxon>Hypocreomycetidae</taxon>
        <taxon>Hypocreales</taxon>
        <taxon>Clavicipitaceae</taxon>
        <taxon>Metarhizium</taxon>
    </lineage>
</organism>
<feature type="compositionally biased region" description="Basic residues" evidence="1">
    <location>
        <begin position="43"/>
        <end position="52"/>
    </location>
</feature>
<accession>A0A0B4HCS2</accession>
<dbReference type="HOGENOM" id="CLU_987243_0_0_1"/>
<reference evidence="2 3" key="1">
    <citation type="journal article" date="2014" name="Proc. Natl. Acad. Sci. U.S.A.">
        <title>Trajectory and genomic determinants of fungal-pathogen speciation and host adaptation.</title>
        <authorList>
            <person name="Hu X."/>
            <person name="Xiao G."/>
            <person name="Zheng P."/>
            <person name="Shang Y."/>
            <person name="Su Y."/>
            <person name="Zhang X."/>
            <person name="Liu X."/>
            <person name="Zhan S."/>
            <person name="St Leger R.J."/>
            <person name="Wang C."/>
        </authorList>
    </citation>
    <scope>NUCLEOTIDE SEQUENCE [LARGE SCALE GENOMIC DNA]</scope>
    <source>
        <strain evidence="2 3">ARSEF 977</strain>
    </source>
</reference>
<protein>
    <submittedName>
        <fullName evidence="2">Uncharacterized protein</fullName>
    </submittedName>
</protein>
<dbReference type="OrthoDB" id="10634438at2759"/>
<keyword evidence="3" id="KW-1185">Reference proteome</keyword>
<feature type="region of interest" description="Disordered" evidence="1">
    <location>
        <begin position="168"/>
        <end position="202"/>
    </location>
</feature>
<evidence type="ECO:0000313" key="3">
    <source>
        <dbReference type="Proteomes" id="UP000031192"/>
    </source>
</evidence>
<proteinExistence type="predicted"/>
<comment type="caution">
    <text evidence="2">The sequence shown here is derived from an EMBL/GenBank/DDBJ whole genome shotgun (WGS) entry which is preliminary data.</text>
</comment>
<dbReference type="AlphaFoldDB" id="A0A0B4HCS2"/>